<keyword evidence="7" id="KW-0472">Membrane</keyword>
<comment type="caution">
    <text evidence="7">Lacks conserved residue(s) required for the propagation of feature annotation.</text>
</comment>
<dbReference type="Gene3D" id="2.10.109.10">
    <property type="entry name" value="Umud Fragment, subunit A"/>
    <property type="match status" value="2"/>
</dbReference>
<dbReference type="GO" id="GO:0006465">
    <property type="term" value="P:signal peptide processing"/>
    <property type="evidence" value="ECO:0007669"/>
    <property type="project" value="InterPro"/>
</dbReference>
<proteinExistence type="inferred from homology"/>
<dbReference type="OrthoDB" id="9802919at2"/>
<dbReference type="PANTHER" id="PTHR43390">
    <property type="entry name" value="SIGNAL PEPTIDASE I"/>
    <property type="match status" value="1"/>
</dbReference>
<feature type="transmembrane region" description="Helical" evidence="7">
    <location>
        <begin position="6"/>
        <end position="26"/>
    </location>
</feature>
<dbReference type="InterPro" id="IPR043739">
    <property type="entry name" value="DUF5684"/>
</dbReference>
<evidence type="ECO:0000256" key="5">
    <source>
        <dbReference type="ARBA" id="ARBA00022801"/>
    </source>
</evidence>
<comment type="subcellular location">
    <subcellularLocation>
        <location evidence="7">Membrane</location>
        <topology evidence="7">Single-pass type II membrane protein</topology>
    </subcellularLocation>
</comment>
<dbReference type="RefSeq" id="WP_055425918.1">
    <property type="nucleotide sequence ID" value="NZ_FCOR01000010.1"/>
</dbReference>
<dbReference type="AlphaFoldDB" id="A0A0X3ANK6"/>
<organism evidence="9 10">
    <name type="scientific">Apibacter mensalis</name>
    <dbReference type="NCBI Taxonomy" id="1586267"/>
    <lineage>
        <taxon>Bacteria</taxon>
        <taxon>Pseudomonadati</taxon>
        <taxon>Bacteroidota</taxon>
        <taxon>Flavobacteriia</taxon>
        <taxon>Flavobacteriales</taxon>
        <taxon>Weeksellaceae</taxon>
        <taxon>Apibacter</taxon>
    </lineage>
</organism>
<dbReference type="EC" id="3.4.21.89" evidence="3 7"/>
<keyword evidence="7" id="KW-1133">Transmembrane helix</keyword>
<dbReference type="GO" id="GO:0004252">
    <property type="term" value="F:serine-type endopeptidase activity"/>
    <property type="evidence" value="ECO:0007669"/>
    <property type="project" value="InterPro"/>
</dbReference>
<dbReference type="STRING" id="1586267.GCA_001418685_01592"/>
<dbReference type="PROSITE" id="PS00761">
    <property type="entry name" value="SPASE_I_3"/>
    <property type="match status" value="1"/>
</dbReference>
<dbReference type="SUPFAM" id="SSF51306">
    <property type="entry name" value="LexA/Signal peptidase"/>
    <property type="match status" value="2"/>
</dbReference>
<evidence type="ECO:0000256" key="6">
    <source>
        <dbReference type="PIRSR" id="PIRSR600223-1"/>
    </source>
</evidence>
<dbReference type="EMBL" id="FCOR01000010">
    <property type="protein sequence ID" value="CVK16729.1"/>
    <property type="molecule type" value="Genomic_DNA"/>
</dbReference>
<feature type="transmembrane region" description="Helical" evidence="7">
    <location>
        <begin position="86"/>
        <end position="105"/>
    </location>
</feature>
<feature type="domain" description="Peptidase S26" evidence="8">
    <location>
        <begin position="121"/>
        <end position="279"/>
    </location>
</feature>
<feature type="active site" evidence="6">
    <location>
        <position position="149"/>
    </location>
</feature>
<feature type="active site" evidence="6">
    <location>
        <position position="244"/>
    </location>
</feature>
<dbReference type="Pfam" id="PF18936">
    <property type="entry name" value="DUF5684"/>
    <property type="match status" value="1"/>
</dbReference>
<dbReference type="PANTHER" id="PTHR43390:SF1">
    <property type="entry name" value="CHLOROPLAST PROCESSING PEPTIDASE"/>
    <property type="match status" value="1"/>
</dbReference>
<reference evidence="9 10" key="1">
    <citation type="submission" date="2016-01" db="EMBL/GenBank/DDBJ databases">
        <authorList>
            <person name="McClelland M."/>
            <person name="Jain A."/>
            <person name="Saraogi P."/>
            <person name="Mendelson R."/>
            <person name="Westerman R."/>
            <person name="SanMiguel P."/>
            <person name="Csonka L."/>
        </authorList>
    </citation>
    <scope>NUCLEOTIDE SEQUENCE [LARGE SCALE GENOMIC DNA]</scope>
    <source>
        <strain evidence="9 10">R-53146</strain>
    </source>
</reference>
<keyword evidence="5 7" id="KW-0378">Hydrolase</keyword>
<feature type="domain" description="Peptidase S26" evidence="8">
    <location>
        <begin position="421"/>
        <end position="467"/>
    </location>
</feature>
<name>A0A0X3ANK6_9FLAO</name>
<dbReference type="Proteomes" id="UP000182761">
    <property type="component" value="Unassembled WGS sequence"/>
</dbReference>
<feature type="transmembrane region" description="Helical" evidence="7">
    <location>
        <begin position="54"/>
        <end position="74"/>
    </location>
</feature>
<evidence type="ECO:0000256" key="2">
    <source>
        <dbReference type="ARBA" id="ARBA00009370"/>
    </source>
</evidence>
<dbReference type="GO" id="GO:0009003">
    <property type="term" value="F:signal peptidase activity"/>
    <property type="evidence" value="ECO:0007669"/>
    <property type="project" value="UniProtKB-EC"/>
</dbReference>
<evidence type="ECO:0000256" key="4">
    <source>
        <dbReference type="ARBA" id="ARBA00019232"/>
    </source>
</evidence>
<comment type="similarity">
    <text evidence="2 7">Belongs to the peptidase S26 family.</text>
</comment>
<evidence type="ECO:0000313" key="9">
    <source>
        <dbReference type="EMBL" id="CVK16729.1"/>
    </source>
</evidence>
<dbReference type="InterPro" id="IPR019533">
    <property type="entry name" value="Peptidase_S26"/>
</dbReference>
<dbReference type="Pfam" id="PF10502">
    <property type="entry name" value="Peptidase_S26"/>
    <property type="match status" value="2"/>
</dbReference>
<keyword evidence="7" id="KW-0645">Protease</keyword>
<keyword evidence="10" id="KW-1185">Reference proteome</keyword>
<evidence type="ECO:0000256" key="7">
    <source>
        <dbReference type="RuleBase" id="RU362042"/>
    </source>
</evidence>
<feature type="transmembrane region" description="Helical" evidence="7">
    <location>
        <begin position="121"/>
        <end position="140"/>
    </location>
</feature>
<dbReference type="GO" id="GO:0016020">
    <property type="term" value="C:membrane"/>
    <property type="evidence" value="ECO:0007669"/>
    <property type="project" value="UniProtKB-SubCell"/>
</dbReference>
<gene>
    <name evidence="9" type="ORF">Ga0061079_11012</name>
</gene>
<dbReference type="NCBIfam" id="TIGR02227">
    <property type="entry name" value="sigpep_I_bact"/>
    <property type="match status" value="2"/>
</dbReference>
<dbReference type="PRINTS" id="PR00727">
    <property type="entry name" value="LEADERPTASE"/>
</dbReference>
<protein>
    <recommendedName>
        <fullName evidence="4 7">Signal peptidase I</fullName>
        <ecNumber evidence="3 7">3.4.21.89</ecNumber>
    </recommendedName>
</protein>
<dbReference type="CDD" id="cd06530">
    <property type="entry name" value="S26_SPase_I"/>
    <property type="match status" value="2"/>
</dbReference>
<sequence>MHYLPYYLLFALLSNILYFLTAWKLFQKAGRKAWESLLPFYNILITLKIIHRPWWWFIIVFIPIVGPIMGAIILVDFIRHYNRRSYLDALLVLFFSFIFLAYINYSPKTQYSGKQERKETFISAVLFAVIFATIVHAFVIQPFTIPTASMERTLLVGDFLFVSKLNYGIRIPMTPVALPFLQNKIPLGNNQQPQNQINSYVDKIRLPYLRLPGWTKVNRYDIVVFNYPTDSLHTAIDRKDPYVKRCVGLPGDQIQLIDGNLLVNGKPEEIKKDEEQQRDYLVYTTEAGISQRKIEDLLGYATYQEGMDEHGKNIYYFKGLTKENAAKIKDFDTVDSIRILFANKGEEGIHYRDIAKTKIDTTNSIFPLHSGWNGSQYGPITIPKQGDIIQLTPQNINQYRRIIKNYENNDLKEKDGKFYINGKESNTYTIQQNYYWMMGDNRDNSLDSRYFGYVPEDHIIGTPVFTWLSIQGLFENDPFGHPAKFKIRWNRMFRTVNTNAPLNEKTNYFPVFVLLLGGYFAYDYLKQKKKRVKDKK</sequence>
<evidence type="ECO:0000256" key="1">
    <source>
        <dbReference type="ARBA" id="ARBA00000677"/>
    </source>
</evidence>
<feature type="transmembrane region" description="Helical" evidence="7">
    <location>
        <begin position="508"/>
        <end position="525"/>
    </location>
</feature>
<evidence type="ECO:0000259" key="8">
    <source>
        <dbReference type="Pfam" id="PF10502"/>
    </source>
</evidence>
<dbReference type="InterPro" id="IPR019758">
    <property type="entry name" value="Pept_S26A_signal_pept_1_CS"/>
</dbReference>
<accession>A0A0X3ANK6</accession>
<evidence type="ECO:0000256" key="3">
    <source>
        <dbReference type="ARBA" id="ARBA00013208"/>
    </source>
</evidence>
<dbReference type="InterPro" id="IPR036286">
    <property type="entry name" value="LexA/Signal_pep-like_sf"/>
</dbReference>
<keyword evidence="7" id="KW-0812">Transmembrane</keyword>
<comment type="catalytic activity">
    <reaction evidence="1 7">
        <text>Cleavage of hydrophobic, N-terminal signal or leader sequences from secreted and periplasmic proteins.</text>
        <dbReference type="EC" id="3.4.21.89"/>
    </reaction>
</comment>
<dbReference type="InterPro" id="IPR000223">
    <property type="entry name" value="Pept_S26A_signal_pept_1"/>
</dbReference>
<evidence type="ECO:0000313" key="10">
    <source>
        <dbReference type="Proteomes" id="UP000182761"/>
    </source>
</evidence>